<keyword evidence="4" id="KW-1185">Reference proteome</keyword>
<feature type="compositionally biased region" description="Basic and acidic residues" evidence="2">
    <location>
        <begin position="15"/>
        <end position="26"/>
    </location>
</feature>
<sequence length="186" mass="21471">MMFSQEEQVSAVDQQRPEDADIEEDRVRQSEYVNMNVVELHKILRRFDADGVHGPVTADGTPLPAACLPPETVDALLSYLTLQEEDIQQLYARARLLDEQRTRDTDRAEVLTEKTEKLKNAVAAMSAKSSADMREFHNHLQQSASEAKQRQRELVDLTRKREKLELEVKRTQMEADRLRKIAKRVK</sequence>
<dbReference type="Proteomes" id="UP000037923">
    <property type="component" value="Unassembled WGS sequence"/>
</dbReference>
<dbReference type="AlphaFoldDB" id="A0A0N0VG59"/>
<evidence type="ECO:0000313" key="3">
    <source>
        <dbReference type="EMBL" id="KPA82378.1"/>
    </source>
</evidence>
<keyword evidence="1" id="KW-0175">Coiled coil</keyword>
<dbReference type="EMBL" id="LGTL01000005">
    <property type="protein sequence ID" value="KPA82378.1"/>
    <property type="molecule type" value="Genomic_DNA"/>
</dbReference>
<dbReference type="VEuPathDB" id="TriTrypDB:LpyrH10_05_3180"/>
<dbReference type="RefSeq" id="XP_015660817.1">
    <property type="nucleotide sequence ID" value="XM_015800810.1"/>
</dbReference>
<proteinExistence type="predicted"/>
<protein>
    <submittedName>
        <fullName evidence="3">Uncharacterized protein</fullName>
    </submittedName>
</protein>
<evidence type="ECO:0000256" key="1">
    <source>
        <dbReference type="SAM" id="Coils"/>
    </source>
</evidence>
<evidence type="ECO:0000256" key="2">
    <source>
        <dbReference type="SAM" id="MobiDB-lite"/>
    </source>
</evidence>
<feature type="region of interest" description="Disordered" evidence="2">
    <location>
        <begin position="1"/>
        <end position="26"/>
    </location>
</feature>
<dbReference type="OrthoDB" id="245313at2759"/>
<organism evidence="3 4">
    <name type="scientific">Leptomonas pyrrhocoris</name>
    <name type="common">Firebug parasite</name>
    <dbReference type="NCBI Taxonomy" id="157538"/>
    <lineage>
        <taxon>Eukaryota</taxon>
        <taxon>Discoba</taxon>
        <taxon>Euglenozoa</taxon>
        <taxon>Kinetoplastea</taxon>
        <taxon>Metakinetoplastina</taxon>
        <taxon>Trypanosomatida</taxon>
        <taxon>Trypanosomatidae</taxon>
        <taxon>Leishmaniinae</taxon>
        <taxon>Leptomonas</taxon>
    </lineage>
</organism>
<reference evidence="3 4" key="1">
    <citation type="submission" date="2015-07" db="EMBL/GenBank/DDBJ databases">
        <title>High-quality genome of monoxenous trypanosomatid Leptomonas pyrrhocoris.</title>
        <authorList>
            <person name="Flegontov P."/>
            <person name="Butenko A."/>
            <person name="Firsov S."/>
            <person name="Vlcek C."/>
            <person name="Logacheva M.D."/>
            <person name="Field M."/>
            <person name="Filatov D."/>
            <person name="Flegontova O."/>
            <person name="Gerasimov E."/>
            <person name="Jackson A.P."/>
            <person name="Kelly S."/>
            <person name="Opperdoes F."/>
            <person name="O'Reilly A."/>
            <person name="Votypka J."/>
            <person name="Yurchenko V."/>
            <person name="Lukes J."/>
        </authorList>
    </citation>
    <scope>NUCLEOTIDE SEQUENCE [LARGE SCALE GENOMIC DNA]</scope>
    <source>
        <strain evidence="3">H10</strain>
    </source>
</reference>
<comment type="caution">
    <text evidence="3">The sequence shown here is derived from an EMBL/GenBank/DDBJ whole genome shotgun (WGS) entry which is preliminary data.</text>
</comment>
<feature type="compositionally biased region" description="Polar residues" evidence="2">
    <location>
        <begin position="1"/>
        <end position="13"/>
    </location>
</feature>
<feature type="coiled-coil region" evidence="1">
    <location>
        <begin position="108"/>
        <end position="181"/>
    </location>
</feature>
<dbReference type="OMA" id="TRMEMDR"/>
<name>A0A0N0VG59_LEPPY</name>
<accession>A0A0N0VG59</accession>
<evidence type="ECO:0000313" key="4">
    <source>
        <dbReference type="Proteomes" id="UP000037923"/>
    </source>
</evidence>
<gene>
    <name evidence="3" type="ORF">ABB37_03458</name>
</gene>
<dbReference type="GeneID" id="26903749"/>